<dbReference type="PANTHER" id="PTHR31694:SF25">
    <property type="entry name" value="PROTEIN PCC13-62, PUTATIVE, EXPRESSED-RELATED"/>
    <property type="match status" value="1"/>
</dbReference>
<dbReference type="PANTHER" id="PTHR31694">
    <property type="entry name" value="DESICCATION-LIKE PROTEIN"/>
    <property type="match status" value="1"/>
</dbReference>
<protein>
    <submittedName>
        <fullName evidence="1">Uncharacterized protein</fullName>
    </submittedName>
</protein>
<organism evidence="1">
    <name type="scientific">Aegilops tauschii</name>
    <name type="common">Tausch's goatgrass</name>
    <name type="synonym">Aegilops squarrosa</name>
    <dbReference type="NCBI Taxonomy" id="37682"/>
    <lineage>
        <taxon>Eukaryota</taxon>
        <taxon>Viridiplantae</taxon>
        <taxon>Streptophyta</taxon>
        <taxon>Embryophyta</taxon>
        <taxon>Tracheophyta</taxon>
        <taxon>Spermatophyta</taxon>
        <taxon>Magnoliopsida</taxon>
        <taxon>Liliopsida</taxon>
        <taxon>Poales</taxon>
        <taxon>Poaceae</taxon>
        <taxon>BOP clade</taxon>
        <taxon>Pooideae</taxon>
        <taxon>Triticodae</taxon>
        <taxon>Triticeae</taxon>
        <taxon>Triticinae</taxon>
        <taxon>Aegilops</taxon>
    </lineage>
</organism>
<dbReference type="ExpressionAtlas" id="R7W0W6">
    <property type="expression patterns" value="baseline"/>
</dbReference>
<dbReference type="EnsemblPlants" id="EMT03048">
    <property type="protein sequence ID" value="EMT03048"/>
    <property type="gene ID" value="F775_27681"/>
</dbReference>
<sequence length="254" mass="28736">MAIQFEVKQLDSVESDISGYLQASTIYSRFLTHNVYLAAGGHHPAMRSALQPRRQRRQCRPHCQPPAPHVPVPVFPYDVDPMQFALNLEYTEADFFLHAAFGVDYYYYVDENPLRWKQVGTLNPYDALHFGCRAIQNTVGLLGVEAGQDAVFRALLFERKHETVPPYKGITVAEFSATRNQLGKCGVKDKGLTVPPELGPEGKICTNVLSADRDSLLRPDTGRVAQDPLPHRQRAYRWWLLPGRSKRQDSTRVS</sequence>
<accession>R7W0W6</accession>
<reference evidence="1" key="1">
    <citation type="submission" date="2015-06" db="UniProtKB">
        <authorList>
            <consortium name="EnsemblPlants"/>
        </authorList>
    </citation>
    <scope>IDENTIFICATION</scope>
</reference>
<name>R7W0W6_AEGTA</name>
<dbReference type="AlphaFoldDB" id="R7W0W6"/>
<evidence type="ECO:0000313" key="1">
    <source>
        <dbReference type="EnsemblPlants" id="EMT03048"/>
    </source>
</evidence>
<proteinExistence type="predicted"/>
<dbReference type="InterPro" id="IPR052965">
    <property type="entry name" value="Pigment-catalase-like"/>
</dbReference>